<dbReference type="PANTHER" id="PTHR13141">
    <property type="entry name" value="TRANSMEMBRANE PROTEIN 242"/>
    <property type="match status" value="1"/>
</dbReference>
<reference evidence="13" key="1">
    <citation type="submission" date="2017-02" db="UniProtKB">
        <authorList>
            <consortium name="WormBaseParasite"/>
        </authorList>
    </citation>
    <scope>IDENTIFICATION</scope>
</reference>
<accession>A0A0N5CJP8</accession>
<comment type="similarity">
    <text evidence="2">Belongs to the TMEM242 family.</text>
</comment>
<dbReference type="PANTHER" id="PTHR13141:SF4">
    <property type="entry name" value="TRANSMEMBRANE PROTEIN 242"/>
    <property type="match status" value="1"/>
</dbReference>
<evidence type="ECO:0000256" key="3">
    <source>
        <dbReference type="ARBA" id="ARBA00013934"/>
    </source>
</evidence>
<evidence type="ECO:0000313" key="11">
    <source>
        <dbReference type="EMBL" id="VDM95158.1"/>
    </source>
</evidence>
<evidence type="ECO:0000256" key="1">
    <source>
        <dbReference type="ARBA" id="ARBA00004448"/>
    </source>
</evidence>
<dbReference type="OrthoDB" id="2378895at2759"/>
<comment type="subcellular location">
    <subcellularLocation>
        <location evidence="1">Mitochondrion inner membrane</location>
        <topology evidence="1">Multi-pass membrane protein</topology>
    </subcellularLocation>
</comment>
<name>A0A0N5CJP8_THECL</name>
<keyword evidence="5" id="KW-0999">Mitochondrion inner membrane</keyword>
<keyword evidence="4 10" id="KW-0812">Transmembrane</keyword>
<dbReference type="Proteomes" id="UP000276776">
    <property type="component" value="Unassembled WGS sequence"/>
</dbReference>
<gene>
    <name evidence="11" type="ORF">TCLT_LOCUS262</name>
</gene>
<evidence type="ECO:0000256" key="9">
    <source>
        <dbReference type="ARBA" id="ARBA00045905"/>
    </source>
</evidence>
<keyword evidence="7" id="KW-0496">Mitochondrion</keyword>
<evidence type="ECO:0000256" key="8">
    <source>
        <dbReference type="ARBA" id="ARBA00023136"/>
    </source>
</evidence>
<dbReference type="STRING" id="103827.A0A0N5CJP8"/>
<dbReference type="EMBL" id="UYYF01000016">
    <property type="protein sequence ID" value="VDM95158.1"/>
    <property type="molecule type" value="Genomic_DNA"/>
</dbReference>
<organism evidence="13">
    <name type="scientific">Thelazia callipaeda</name>
    <name type="common">Oriental eyeworm</name>
    <name type="synonym">Parasitic nematode</name>
    <dbReference type="NCBI Taxonomy" id="103827"/>
    <lineage>
        <taxon>Eukaryota</taxon>
        <taxon>Metazoa</taxon>
        <taxon>Ecdysozoa</taxon>
        <taxon>Nematoda</taxon>
        <taxon>Chromadorea</taxon>
        <taxon>Rhabditida</taxon>
        <taxon>Spirurina</taxon>
        <taxon>Spiruromorpha</taxon>
        <taxon>Thelazioidea</taxon>
        <taxon>Thelaziidae</taxon>
        <taxon>Thelazia</taxon>
    </lineage>
</organism>
<evidence type="ECO:0000256" key="6">
    <source>
        <dbReference type="ARBA" id="ARBA00022989"/>
    </source>
</evidence>
<keyword evidence="8 10" id="KW-0472">Membrane</keyword>
<evidence type="ECO:0000313" key="12">
    <source>
        <dbReference type="Proteomes" id="UP000276776"/>
    </source>
</evidence>
<dbReference type="Pfam" id="PF07096">
    <property type="entry name" value="DUF1358"/>
    <property type="match status" value="1"/>
</dbReference>
<sequence length="147" mass="16263">MIEFTSDKYFPLCTFSFSPHVKVIVILVSAFALGSFFGCGLRSTYRHTRGQQLNNIKSGFALGFRALGIASVLSVSGVGLIVITVSAILRVDSPQQFGQRMLNFFGDRFRIDKGESIATFTEVILEIVTCILKIMLRIIVIIRGYAC</sequence>
<comment type="function">
    <text evidence="9">Scaffold protein that participates in the c-ring assembly of mitochondrial ATP synthase (F(1)F(0) ATP synthase or complex V) by facilitating the membrane insertion and oligomer formation of the subunit c/ATP5MC3. Participates in the incorporation of the c-ring into vestigial complexes. Additionally influences the incorporation of subunits MT-ATP6, MT-ATP8, ATP5MJ, and ATP5MK in the ATP synthase.</text>
</comment>
<protein>
    <recommendedName>
        <fullName evidence="3">Transmembrane protein 242</fullName>
    </recommendedName>
</protein>
<dbReference type="AlphaFoldDB" id="A0A0N5CJP8"/>
<feature type="transmembrane region" description="Helical" evidence="10">
    <location>
        <begin position="62"/>
        <end position="89"/>
    </location>
</feature>
<keyword evidence="6 10" id="KW-1133">Transmembrane helix</keyword>
<evidence type="ECO:0000256" key="10">
    <source>
        <dbReference type="SAM" id="Phobius"/>
    </source>
</evidence>
<evidence type="ECO:0000256" key="7">
    <source>
        <dbReference type="ARBA" id="ARBA00023128"/>
    </source>
</evidence>
<reference evidence="11 12" key="2">
    <citation type="submission" date="2018-11" db="EMBL/GenBank/DDBJ databases">
        <authorList>
            <consortium name="Pathogen Informatics"/>
        </authorList>
    </citation>
    <scope>NUCLEOTIDE SEQUENCE [LARGE SCALE GENOMIC DNA]</scope>
</reference>
<dbReference type="WBParaSite" id="TCLT_0000026101-mRNA-1">
    <property type="protein sequence ID" value="TCLT_0000026101-mRNA-1"/>
    <property type="gene ID" value="TCLT_0000026101"/>
</dbReference>
<dbReference type="InterPro" id="IPR009792">
    <property type="entry name" value="TMEM242"/>
</dbReference>
<feature type="transmembrane region" description="Helical" evidence="10">
    <location>
        <begin position="20"/>
        <end position="41"/>
    </location>
</feature>
<evidence type="ECO:0000256" key="5">
    <source>
        <dbReference type="ARBA" id="ARBA00022792"/>
    </source>
</evidence>
<evidence type="ECO:0000256" key="4">
    <source>
        <dbReference type="ARBA" id="ARBA00022692"/>
    </source>
</evidence>
<feature type="transmembrane region" description="Helical" evidence="10">
    <location>
        <begin position="123"/>
        <end position="146"/>
    </location>
</feature>
<keyword evidence="12" id="KW-1185">Reference proteome</keyword>
<dbReference type="OMA" id="ICRAMPL"/>
<evidence type="ECO:0000256" key="2">
    <source>
        <dbReference type="ARBA" id="ARBA00007570"/>
    </source>
</evidence>
<dbReference type="GO" id="GO:0005743">
    <property type="term" value="C:mitochondrial inner membrane"/>
    <property type="evidence" value="ECO:0007669"/>
    <property type="project" value="UniProtKB-SubCell"/>
</dbReference>
<evidence type="ECO:0000313" key="13">
    <source>
        <dbReference type="WBParaSite" id="TCLT_0000026101-mRNA-1"/>
    </source>
</evidence>
<proteinExistence type="inferred from homology"/>